<keyword evidence="3" id="KW-0964">Secreted</keyword>
<evidence type="ECO:0000313" key="11">
    <source>
        <dbReference type="EMBL" id="THF81456.1"/>
    </source>
</evidence>
<dbReference type="EMBL" id="SSNT01000004">
    <property type="protein sequence ID" value="THF81456.1"/>
    <property type="molecule type" value="Genomic_DNA"/>
</dbReference>
<accession>A0A4S4C6S9</accession>
<dbReference type="PANTHER" id="PTHR46652">
    <property type="entry name" value="LEUCINE-RICH REPEAT AND IQ DOMAIN-CONTAINING PROTEIN 1-RELATED"/>
    <property type="match status" value="1"/>
</dbReference>
<dbReference type="PROSITE" id="PS51450">
    <property type="entry name" value="LRR"/>
    <property type="match status" value="11"/>
</dbReference>
<evidence type="ECO:0000256" key="5">
    <source>
        <dbReference type="ARBA" id="ARBA00022729"/>
    </source>
</evidence>
<dbReference type="Gene3D" id="2.60.40.10">
    <property type="entry name" value="Immunoglobulins"/>
    <property type="match status" value="4"/>
</dbReference>
<dbReference type="InterPro" id="IPR003961">
    <property type="entry name" value="FN3_dom"/>
</dbReference>
<evidence type="ECO:0000259" key="10">
    <source>
        <dbReference type="PROSITE" id="PS50853"/>
    </source>
</evidence>
<dbReference type="InterPro" id="IPR001611">
    <property type="entry name" value="Leu-rich_rpt"/>
</dbReference>
<feature type="domain" description="Fibronectin type-III" evidence="10">
    <location>
        <begin position="1064"/>
        <end position="1159"/>
    </location>
</feature>
<keyword evidence="7" id="KW-0572">Peptidoglycan-anchor</keyword>
<dbReference type="InterPro" id="IPR050836">
    <property type="entry name" value="SDS22/Internalin_LRR"/>
</dbReference>
<dbReference type="PANTHER" id="PTHR46652:SF3">
    <property type="entry name" value="LEUCINE-RICH REPEAT-CONTAINING PROTEIN 9"/>
    <property type="match status" value="1"/>
</dbReference>
<protein>
    <submittedName>
        <fullName evidence="11">LPXTG cell wall anchor domain-containing protein</fullName>
    </submittedName>
</protein>
<keyword evidence="9" id="KW-0812">Transmembrane</keyword>
<evidence type="ECO:0000256" key="1">
    <source>
        <dbReference type="ARBA" id="ARBA00004168"/>
    </source>
</evidence>
<proteinExistence type="predicted"/>
<feature type="domain" description="Fibronectin type-III" evidence="10">
    <location>
        <begin position="409"/>
        <end position="498"/>
    </location>
</feature>
<feature type="domain" description="Fibronectin type-III" evidence="10">
    <location>
        <begin position="726"/>
        <end position="812"/>
    </location>
</feature>
<keyword evidence="4" id="KW-0433">Leucine-rich repeat</keyword>
<dbReference type="InterPro" id="IPR025875">
    <property type="entry name" value="Leu-rich_rpt_4"/>
</dbReference>
<comment type="subcellular location">
    <subcellularLocation>
        <location evidence="1">Secreted</location>
        <location evidence="1">Cell wall</location>
        <topology evidence="1">Peptidoglycan-anchor</topology>
    </subcellularLocation>
</comment>
<evidence type="ECO:0000256" key="4">
    <source>
        <dbReference type="ARBA" id="ARBA00022614"/>
    </source>
</evidence>
<dbReference type="SMART" id="SM00365">
    <property type="entry name" value="LRR_SD22"/>
    <property type="match status" value="11"/>
</dbReference>
<evidence type="ECO:0000256" key="3">
    <source>
        <dbReference type="ARBA" id="ARBA00022525"/>
    </source>
</evidence>
<name>A0A4S4C6S9_9BACI</name>
<dbReference type="Pfam" id="PF00041">
    <property type="entry name" value="fn3"/>
    <property type="match status" value="3"/>
</dbReference>
<evidence type="ECO:0000313" key="12">
    <source>
        <dbReference type="Proteomes" id="UP000310334"/>
    </source>
</evidence>
<keyword evidence="2" id="KW-0134">Cell wall</keyword>
<dbReference type="InterPro" id="IPR013783">
    <property type="entry name" value="Ig-like_fold"/>
</dbReference>
<dbReference type="PROSITE" id="PS50853">
    <property type="entry name" value="FN3"/>
    <property type="match status" value="3"/>
</dbReference>
<evidence type="ECO:0000256" key="9">
    <source>
        <dbReference type="SAM" id="Phobius"/>
    </source>
</evidence>
<dbReference type="NCBIfam" id="TIGR01167">
    <property type="entry name" value="LPXTG_anchor"/>
    <property type="match status" value="1"/>
</dbReference>
<gene>
    <name evidence="11" type="ORF">E6W99_05985</name>
</gene>
<evidence type="ECO:0000256" key="8">
    <source>
        <dbReference type="SAM" id="MobiDB-lite"/>
    </source>
</evidence>
<dbReference type="Pfam" id="PF12799">
    <property type="entry name" value="LRR_4"/>
    <property type="match status" value="3"/>
</dbReference>
<dbReference type="SUPFAM" id="SSF52058">
    <property type="entry name" value="L domain-like"/>
    <property type="match status" value="2"/>
</dbReference>
<dbReference type="SMART" id="SM00369">
    <property type="entry name" value="LRR_TYP"/>
    <property type="match status" value="6"/>
</dbReference>
<evidence type="ECO:0000256" key="6">
    <source>
        <dbReference type="ARBA" id="ARBA00022737"/>
    </source>
</evidence>
<dbReference type="OrthoDB" id="2786233at2"/>
<evidence type="ECO:0000256" key="2">
    <source>
        <dbReference type="ARBA" id="ARBA00022512"/>
    </source>
</evidence>
<feature type="transmembrane region" description="Helical" evidence="9">
    <location>
        <begin position="1314"/>
        <end position="1334"/>
    </location>
</feature>
<keyword evidence="9" id="KW-0472">Membrane</keyword>
<dbReference type="Proteomes" id="UP000310334">
    <property type="component" value="Unassembled WGS sequence"/>
</dbReference>
<dbReference type="RefSeq" id="WP_136352292.1">
    <property type="nucleotide sequence ID" value="NZ_CP046266.1"/>
</dbReference>
<feature type="region of interest" description="Disordered" evidence="8">
    <location>
        <begin position="1254"/>
        <end position="1303"/>
    </location>
</feature>
<dbReference type="InterPro" id="IPR032675">
    <property type="entry name" value="LRR_dom_sf"/>
</dbReference>
<keyword evidence="6" id="KW-0677">Repeat</keyword>
<dbReference type="SMART" id="SM00060">
    <property type="entry name" value="FN3"/>
    <property type="match status" value="4"/>
</dbReference>
<evidence type="ECO:0000256" key="7">
    <source>
        <dbReference type="ARBA" id="ARBA00023088"/>
    </source>
</evidence>
<organism evidence="11 12">
    <name type="scientific">Metabacillus sediminilitoris</name>
    <dbReference type="NCBI Taxonomy" id="2567941"/>
    <lineage>
        <taxon>Bacteria</taxon>
        <taxon>Bacillati</taxon>
        <taxon>Bacillota</taxon>
        <taxon>Bacilli</taxon>
        <taxon>Bacillales</taxon>
        <taxon>Bacillaceae</taxon>
        <taxon>Metabacillus</taxon>
    </lineage>
</organism>
<keyword evidence="9" id="KW-1133">Transmembrane helix</keyword>
<dbReference type="Gene3D" id="3.80.10.10">
    <property type="entry name" value="Ribonuclease Inhibitor"/>
    <property type="match status" value="3"/>
</dbReference>
<reference evidence="11 12" key="1">
    <citation type="submission" date="2019-04" db="EMBL/GenBank/DDBJ databases">
        <title>Bacillus sediminilitoris sp. nov., isolated from a tidal flat sediment on the East China Sea.</title>
        <authorList>
            <person name="Wei Y."/>
            <person name="Mao H."/>
            <person name="Fang J."/>
        </authorList>
    </citation>
    <scope>NUCLEOTIDE SEQUENCE [LARGE SCALE GENOMIC DNA]</scope>
    <source>
        <strain evidence="11 12">DSL-17</strain>
    </source>
</reference>
<keyword evidence="5" id="KW-0732">Signal</keyword>
<dbReference type="CDD" id="cd00063">
    <property type="entry name" value="FN3"/>
    <property type="match status" value="3"/>
</dbReference>
<dbReference type="InterPro" id="IPR003591">
    <property type="entry name" value="Leu-rich_rpt_typical-subtyp"/>
</dbReference>
<dbReference type="InterPro" id="IPR036116">
    <property type="entry name" value="FN3_sf"/>
</dbReference>
<sequence length="1343" mass="150943">MIKRFVSLSLVFTLLMTLFIPFSPKAVAVNDSLTFLPAKSNKDGIQLQWRTTSSSQADESFTLIKNAEEKQVASAEMIESSTDSEGNLQRTYQFIDQQVVLDETYTYSVKRIGDTELQTQPIDVTFQQGNEAQDIFKLNIDHVTDRSIKVTWPQYQDADLYQIILDGKVIEDIKQQTTYEFKNLVSETSYSINIKAIKDGSVLTEAEEHVKTSASQQPENIDQNIEEENISDESKNIAAAEPVEEIVSVPDAAEPTEEIVSIPDAALKRVIKSSLKLDRNDIYLSDMENLTTLHASYEGVKNLTGLEKATNLQKLELAGNDINDASVLQNLVHLNYLDLSETGIKNIEPISTLSKLETLDISYLELSTILPLEQLANLTTLTIYGELYFTLQDEIASLERDGLIINHDDYYNLYIDAIKANEARAIINWEYAGENEVDYYEVKVAGNIVKVDAQETSYTFENLDPNTSYDVEIIAYDNQGEQLGLAVSSFKTLQIPSGEKIDFPDKNLEKAIKAEFGLDRDLVATDMESLEELFLYKKRITDLTGLESAANLRVLYLAGNKITNFSPLNELDQLESLSLGETGIKDLSILANLHKLADLSLEGNDLESLSTLPNLPNLKNLTIYDNNIKTLSGLENFKQLEVLDLDNNPIESIAGIEQLSNLKDLYLSGTLISDIDKLVELDMLQYVALHDTENLDLSNESVAQVIEQLENNGVMVAYDGSEEEEEWLDVYINAVTENSMELYWDYYGEQEISSFEIYVNGELLQTILASDENYLKIEKLEPETDYEVEVKALNEAGEVVLSSITDGTTWGEPSGDVVVFKDEALKELVKEDLGIDRDPQESDLEKLTIVYLHETDITDLTGLEYATNLNDFSVYRNTAPLNLAPLENLTELTQITIDETQIESYSGLAKIKNLHSLTIMNNELTDISFVSSLTKLEDISLMNNHINDISALESLTRLNFINLANNQIEDLAPLAALNDYLYYLDVSNNPIKDITSIANLENLYELILDETMIEDITPLLTMTNLERVSLYNISTLDLSADSVKEVIEQLKDWGVDVNVDIDSTPELHIDEVTQNSISISWDKMLPKGKGEYVVNLYSNFGEELVETIILDSSQTNYTFTGLTPFTDYLFDVTVDEEDYYNYVYGEATTLPIEGSVKDVSMFVYKTEDVPVVDAMFDLYGIDEENEQVYRYGWSDEQGRLIDYTDDEPIDIFELPIGNYEIIFTTEDGNEISFQFEITGTEDYVENPIFFLLEEGEDPVTPPNDGDQGEDVDKEEEGKAPTPSAGKNPPTTVDPPADGSEEKANRELPETASMMYNYLIIGLIVLSLGGAVLFIQKRKKVNEM</sequence>
<keyword evidence="12" id="KW-1185">Reference proteome</keyword>
<comment type="caution">
    <text evidence="11">The sequence shown here is derived from an EMBL/GenBank/DDBJ whole genome shotgun (WGS) entry which is preliminary data.</text>
</comment>
<dbReference type="Pfam" id="PF00746">
    <property type="entry name" value="Gram_pos_anchor"/>
    <property type="match status" value="1"/>
</dbReference>
<dbReference type="InterPro" id="IPR019931">
    <property type="entry name" value="LPXTG_anchor"/>
</dbReference>
<dbReference type="SUPFAM" id="SSF49265">
    <property type="entry name" value="Fibronectin type III"/>
    <property type="match status" value="2"/>
</dbReference>